<evidence type="ECO:0000313" key="3">
    <source>
        <dbReference type="Proteomes" id="UP000826195"/>
    </source>
</evidence>
<organism evidence="2 3">
    <name type="scientific">Cotesia glomerata</name>
    <name type="common">Lepidopteran parasitic wasp</name>
    <name type="synonym">Apanteles glomeratus</name>
    <dbReference type="NCBI Taxonomy" id="32391"/>
    <lineage>
        <taxon>Eukaryota</taxon>
        <taxon>Metazoa</taxon>
        <taxon>Ecdysozoa</taxon>
        <taxon>Arthropoda</taxon>
        <taxon>Hexapoda</taxon>
        <taxon>Insecta</taxon>
        <taxon>Pterygota</taxon>
        <taxon>Neoptera</taxon>
        <taxon>Endopterygota</taxon>
        <taxon>Hymenoptera</taxon>
        <taxon>Apocrita</taxon>
        <taxon>Ichneumonoidea</taxon>
        <taxon>Braconidae</taxon>
        <taxon>Microgastrinae</taxon>
        <taxon>Cotesia</taxon>
    </lineage>
</organism>
<accession>A0AAV7IAL6</accession>
<evidence type="ECO:0000313" key="2">
    <source>
        <dbReference type="EMBL" id="KAH0556177.1"/>
    </source>
</evidence>
<gene>
    <name evidence="2" type="ORF">KQX54_000151</name>
</gene>
<name>A0AAV7IAL6_COTGL</name>
<proteinExistence type="predicted"/>
<feature type="region of interest" description="Disordered" evidence="1">
    <location>
        <begin position="57"/>
        <end position="101"/>
    </location>
</feature>
<comment type="caution">
    <text evidence="2">The sequence shown here is derived from an EMBL/GenBank/DDBJ whole genome shotgun (WGS) entry which is preliminary data.</text>
</comment>
<keyword evidence="3" id="KW-1185">Reference proteome</keyword>
<protein>
    <submittedName>
        <fullName evidence="2">Uncharacterized protein</fullName>
    </submittedName>
</protein>
<dbReference type="EMBL" id="JAHXZJ010000913">
    <property type="protein sequence ID" value="KAH0556177.1"/>
    <property type="molecule type" value="Genomic_DNA"/>
</dbReference>
<dbReference type="Proteomes" id="UP000826195">
    <property type="component" value="Unassembled WGS sequence"/>
</dbReference>
<sequence>MYAQIRFTLSGKFKIVPVDELKKYKPDCPTKICFAKDGDVYLKALVISVRNSEKELDELTESVRRRNPPANLWSEPSGDELLSTTTSKPKEQKEDDTLNIVNQRLFLKNP</sequence>
<dbReference type="AlphaFoldDB" id="A0AAV7IAL6"/>
<evidence type="ECO:0000256" key="1">
    <source>
        <dbReference type="SAM" id="MobiDB-lite"/>
    </source>
</evidence>
<reference evidence="2 3" key="1">
    <citation type="journal article" date="2021" name="J. Hered.">
        <title>A chromosome-level genome assembly of the parasitoid wasp, Cotesia glomerata (Hymenoptera: Braconidae).</title>
        <authorList>
            <person name="Pinto B.J."/>
            <person name="Weis J.J."/>
            <person name="Gamble T."/>
            <person name="Ode P.J."/>
            <person name="Paul R."/>
            <person name="Zaspel J.M."/>
        </authorList>
    </citation>
    <scope>NUCLEOTIDE SEQUENCE [LARGE SCALE GENOMIC DNA]</scope>
    <source>
        <strain evidence="2">CgM1</strain>
    </source>
</reference>